<dbReference type="InterPro" id="IPR052926">
    <property type="entry name" value="Metallo-beta-lactamase_dom"/>
</dbReference>
<dbReference type="AlphaFoldDB" id="A0A483CW07"/>
<comment type="caution">
    <text evidence="2">The sequence shown here is derived from an EMBL/GenBank/DDBJ whole genome shotgun (WGS) entry which is preliminary data.</text>
</comment>
<dbReference type="PANTHER" id="PTHR13754:SF18">
    <property type="entry name" value="7,8-DIHYDROPTERIN-6-METHYL-4-(BETA-D-RIBOFURANOSYL)-AMINOBENZENE-5'-PHOSPHATE SYNTHASE"/>
    <property type="match status" value="1"/>
</dbReference>
<dbReference type="InterPro" id="IPR001279">
    <property type="entry name" value="Metallo-B-lactamas"/>
</dbReference>
<dbReference type="CDD" id="cd07713">
    <property type="entry name" value="DHPS-like_MBL-fold"/>
    <property type="match status" value="1"/>
</dbReference>
<evidence type="ECO:0000313" key="3">
    <source>
        <dbReference type="Proteomes" id="UP000292580"/>
    </source>
</evidence>
<name>A0A483CW07_9EURY</name>
<protein>
    <submittedName>
        <fullName evidence="2">MBL fold metallo-hydrolase</fullName>
    </submittedName>
</protein>
<dbReference type="PANTHER" id="PTHR13754">
    <property type="entry name" value="METALLO-BETA-LACTAMASE SUPERFAMILY PROTEIN"/>
    <property type="match status" value="1"/>
</dbReference>
<dbReference type="GO" id="GO:0016740">
    <property type="term" value="F:transferase activity"/>
    <property type="evidence" value="ECO:0007669"/>
    <property type="project" value="TreeGrafter"/>
</dbReference>
<dbReference type="Pfam" id="PF00753">
    <property type="entry name" value="Lactamase_B"/>
    <property type="match status" value="1"/>
</dbReference>
<dbReference type="Gene3D" id="3.60.15.10">
    <property type="entry name" value="Ribonuclease Z/Hydroxyacylglutathione hydrolase-like"/>
    <property type="match status" value="1"/>
</dbReference>
<accession>A0A483CW07</accession>
<keyword evidence="2" id="KW-0378">Hydrolase</keyword>
<dbReference type="GO" id="GO:0016787">
    <property type="term" value="F:hydrolase activity"/>
    <property type="evidence" value="ECO:0007669"/>
    <property type="project" value="UniProtKB-KW"/>
</dbReference>
<dbReference type="Proteomes" id="UP000292580">
    <property type="component" value="Unassembled WGS sequence"/>
</dbReference>
<evidence type="ECO:0000259" key="1">
    <source>
        <dbReference type="SMART" id="SM00849"/>
    </source>
</evidence>
<proteinExistence type="predicted"/>
<dbReference type="InterPro" id="IPR041712">
    <property type="entry name" value="DHPS-like_MBL-fold"/>
</dbReference>
<dbReference type="EMBL" id="PGCL01000001">
    <property type="protein sequence ID" value="TAJ45711.1"/>
    <property type="molecule type" value="Genomic_DNA"/>
</dbReference>
<organism evidence="2 3">
    <name type="scientific">Methanofollis fontis</name>
    <dbReference type="NCBI Taxonomy" id="2052832"/>
    <lineage>
        <taxon>Archaea</taxon>
        <taxon>Methanobacteriati</taxon>
        <taxon>Methanobacteriota</taxon>
        <taxon>Stenosarchaea group</taxon>
        <taxon>Methanomicrobia</taxon>
        <taxon>Methanomicrobiales</taxon>
        <taxon>Methanomicrobiaceae</taxon>
        <taxon>Methanofollis</taxon>
    </lineage>
</organism>
<dbReference type="OrthoDB" id="7773at2157"/>
<dbReference type="SMART" id="SM00849">
    <property type="entry name" value="Lactamase_B"/>
    <property type="match status" value="1"/>
</dbReference>
<dbReference type="InterPro" id="IPR036866">
    <property type="entry name" value="RibonucZ/Hydroxyglut_hydro"/>
</dbReference>
<evidence type="ECO:0000313" key="2">
    <source>
        <dbReference type="EMBL" id="TAJ45711.1"/>
    </source>
</evidence>
<feature type="domain" description="Metallo-beta-lactamase" evidence="1">
    <location>
        <begin position="21"/>
        <end position="247"/>
    </location>
</feature>
<gene>
    <name evidence="2" type="ORF">CUJ86_03080</name>
</gene>
<keyword evidence="3" id="KW-1185">Reference proteome</keyword>
<dbReference type="RefSeq" id="WP_130646076.1">
    <property type="nucleotide sequence ID" value="NZ_PGCL01000001.1"/>
</dbReference>
<dbReference type="SUPFAM" id="SSF56281">
    <property type="entry name" value="Metallo-hydrolase/oxidoreductase"/>
    <property type="match status" value="1"/>
</dbReference>
<reference evidence="2 3" key="1">
    <citation type="submission" date="2017-11" db="EMBL/GenBank/DDBJ databases">
        <title>Isolation and Characterization of Methanofollis Species from Methane Seep Offshore SW Taiwan.</title>
        <authorList>
            <person name="Teng N.-H."/>
            <person name="Lai M.-C."/>
            <person name="Chen S.-C."/>
        </authorList>
    </citation>
    <scope>NUCLEOTIDE SEQUENCE [LARGE SCALE GENOMIC DNA]</scope>
    <source>
        <strain evidence="2 3">FWC-SCC2</strain>
    </source>
</reference>
<sequence>MDLTLLCDNTTITDRYFLGEPGISFLIRDGPTGVLFDLGYSDIFLRNAMAMGETLLEIERVVFSHAHLDHTWGLLPLLRHLNGAVIEGRPHTRPGYLAHPAIFRHISAAGLPEIGMPMGEDDLRRQGEVHLSREPVAITDDLHFLGEIPRRFSFEEGHTVGECDGRPDTVPDDTALAYASEDGVVVITGCAHAGICSTVEYAREVCGEERVAAVIGGFHLLDASEERINETYRYFRNLSPGRIYPCHCTGLPAIIALAGSCRVGEAGVGLSLSFAPRP</sequence>